<evidence type="ECO:0000313" key="4">
    <source>
        <dbReference type="Proteomes" id="UP000027451"/>
    </source>
</evidence>
<feature type="region of interest" description="Disordered" evidence="1">
    <location>
        <begin position="1"/>
        <end position="24"/>
    </location>
</feature>
<name>A0A656QRQ9_9BURK</name>
<evidence type="ECO:0000259" key="2">
    <source>
        <dbReference type="Pfam" id="PF03118"/>
    </source>
</evidence>
<dbReference type="SUPFAM" id="SSF47789">
    <property type="entry name" value="C-terminal domain of RNA polymerase alpha subunit"/>
    <property type="match status" value="1"/>
</dbReference>
<dbReference type="Proteomes" id="UP000027451">
    <property type="component" value="Unassembled WGS sequence"/>
</dbReference>
<evidence type="ECO:0000313" key="3">
    <source>
        <dbReference type="EMBL" id="KDR31539.1"/>
    </source>
</evidence>
<evidence type="ECO:0000256" key="1">
    <source>
        <dbReference type="SAM" id="MobiDB-lite"/>
    </source>
</evidence>
<reference evidence="3 4" key="1">
    <citation type="submission" date="2014-03" db="EMBL/GenBank/DDBJ databases">
        <title>Draft Genome Sequences of Four Burkholderia Strains.</title>
        <authorList>
            <person name="Liu X.Y."/>
            <person name="Li C.X."/>
            <person name="Xu J.H."/>
        </authorList>
    </citation>
    <scope>NUCLEOTIDE SEQUENCE [LARGE SCALE GENOMIC DNA]</scope>
    <source>
        <strain evidence="3 4">OP-1</strain>
    </source>
</reference>
<dbReference type="EMBL" id="JFHD01000005">
    <property type="protein sequence ID" value="KDR31539.1"/>
    <property type="molecule type" value="Genomic_DNA"/>
</dbReference>
<keyword evidence="4" id="KW-1185">Reference proteome</keyword>
<sequence>MCAPNARRISHVPEEPEMNEATVKTQSAPEIRIVDLKLGQRPTELLIESGFVRLEDLTTATAGELRAMNGIGRESMRKIREALKQRGMALKEEDKDDARA</sequence>
<protein>
    <submittedName>
        <fullName evidence="3">DNA-binding protein</fullName>
    </submittedName>
</protein>
<dbReference type="InterPro" id="IPR011260">
    <property type="entry name" value="RNAP_asu_C"/>
</dbReference>
<dbReference type="Pfam" id="PF03118">
    <property type="entry name" value="RNA_pol_A_CTD"/>
    <property type="match status" value="1"/>
</dbReference>
<proteinExistence type="predicted"/>
<keyword evidence="3" id="KW-0238">DNA-binding</keyword>
<dbReference type="GO" id="GO:0006351">
    <property type="term" value="P:DNA-templated transcription"/>
    <property type="evidence" value="ECO:0007669"/>
    <property type="project" value="InterPro"/>
</dbReference>
<comment type="caution">
    <text evidence="3">The sequence shown here is derived from an EMBL/GenBank/DDBJ whole genome shotgun (WGS) entry which is preliminary data.</text>
</comment>
<feature type="domain" description="RNA polymerase alpha subunit C-terminal" evidence="2">
    <location>
        <begin position="25"/>
        <end position="84"/>
    </location>
</feature>
<gene>
    <name evidence="3" type="ORF">BG60_28980</name>
</gene>
<accession>A0A656QRQ9</accession>
<dbReference type="GO" id="GO:0003677">
    <property type="term" value="F:DNA binding"/>
    <property type="evidence" value="ECO:0007669"/>
    <property type="project" value="UniProtKB-KW"/>
</dbReference>
<organism evidence="3 4">
    <name type="scientific">Caballeronia zhejiangensis</name>
    <dbReference type="NCBI Taxonomy" id="871203"/>
    <lineage>
        <taxon>Bacteria</taxon>
        <taxon>Pseudomonadati</taxon>
        <taxon>Pseudomonadota</taxon>
        <taxon>Betaproteobacteria</taxon>
        <taxon>Burkholderiales</taxon>
        <taxon>Burkholderiaceae</taxon>
        <taxon>Caballeronia</taxon>
    </lineage>
</organism>
<dbReference type="AlphaFoldDB" id="A0A656QRQ9"/>
<dbReference type="Gene3D" id="1.10.150.20">
    <property type="entry name" value="5' to 3' exonuclease, C-terminal subdomain"/>
    <property type="match status" value="1"/>
</dbReference>
<dbReference type="GO" id="GO:0003899">
    <property type="term" value="F:DNA-directed RNA polymerase activity"/>
    <property type="evidence" value="ECO:0007669"/>
    <property type="project" value="InterPro"/>
</dbReference>